<dbReference type="EMBL" id="BLBS01000046">
    <property type="protein sequence ID" value="GET91098.1"/>
    <property type="molecule type" value="Genomic_DNA"/>
</dbReference>
<feature type="region of interest" description="Disordered" evidence="1">
    <location>
        <begin position="234"/>
        <end position="256"/>
    </location>
</feature>
<dbReference type="Proteomes" id="UP000419144">
    <property type="component" value="Unassembled WGS sequence"/>
</dbReference>
<evidence type="ECO:0000259" key="5">
    <source>
        <dbReference type="Pfam" id="PF24953"/>
    </source>
</evidence>
<dbReference type="InterPro" id="IPR056662">
    <property type="entry name" value="DUF7760"/>
</dbReference>
<feature type="compositionally biased region" description="Basic and acidic residues" evidence="1">
    <location>
        <begin position="760"/>
        <end position="772"/>
    </location>
</feature>
<feature type="domain" description="DUF7760" evidence="3">
    <location>
        <begin position="44"/>
        <end position="294"/>
    </location>
</feature>
<comment type="caution">
    <text evidence="6">The sequence shown here is derived from an EMBL/GenBank/DDBJ whole genome shotgun (WGS) entry which is preliminary data.</text>
</comment>
<feature type="compositionally biased region" description="Basic residues" evidence="1">
    <location>
        <begin position="798"/>
        <end position="808"/>
    </location>
</feature>
<dbReference type="AlphaFoldDB" id="A0A640KP26"/>
<evidence type="ECO:0000259" key="2">
    <source>
        <dbReference type="Pfam" id="PF24945"/>
    </source>
</evidence>
<dbReference type="Pfam" id="PF24952">
    <property type="entry name" value="DUF7761"/>
    <property type="match status" value="1"/>
</dbReference>
<feature type="compositionally biased region" description="Acidic residues" evidence="1">
    <location>
        <begin position="744"/>
        <end position="756"/>
    </location>
</feature>
<reference evidence="6" key="1">
    <citation type="submission" date="2019-11" db="EMBL/GenBank/DDBJ databases">
        <title>Leishmania tarentolae CDS.</title>
        <authorList>
            <person name="Goto Y."/>
            <person name="Yamagishi J."/>
        </authorList>
    </citation>
    <scope>NUCLEOTIDE SEQUENCE [LARGE SCALE GENOMIC DNA]</scope>
    <source>
        <strain evidence="6">Parrot Tar II</strain>
    </source>
</reference>
<dbReference type="Pfam" id="PF24945">
    <property type="entry name" value="DUF7759"/>
    <property type="match status" value="1"/>
</dbReference>
<organism evidence="6 7">
    <name type="scientific">Leishmania tarentolae</name>
    <name type="common">Sauroleishmania tarentolae</name>
    <dbReference type="NCBI Taxonomy" id="5689"/>
    <lineage>
        <taxon>Eukaryota</taxon>
        <taxon>Discoba</taxon>
        <taxon>Euglenozoa</taxon>
        <taxon>Kinetoplastea</taxon>
        <taxon>Metakinetoplastina</taxon>
        <taxon>Trypanosomatida</taxon>
        <taxon>Trypanosomatidae</taxon>
        <taxon>Leishmaniinae</taxon>
        <taxon>Leishmania</taxon>
        <taxon>lizard Leishmania</taxon>
    </lineage>
</organism>
<evidence type="ECO:0000256" key="1">
    <source>
        <dbReference type="SAM" id="MobiDB-lite"/>
    </source>
</evidence>
<dbReference type="InterPro" id="IPR056663">
    <property type="entry name" value="DUF7761"/>
</dbReference>
<dbReference type="InterPro" id="IPR056664">
    <property type="entry name" value="DUF7762"/>
</dbReference>
<evidence type="ECO:0000313" key="6">
    <source>
        <dbReference type="EMBL" id="GET91098.1"/>
    </source>
</evidence>
<gene>
    <name evidence="6" type="ORF">LtaPh_3109500</name>
</gene>
<evidence type="ECO:0000259" key="3">
    <source>
        <dbReference type="Pfam" id="PF24949"/>
    </source>
</evidence>
<evidence type="ECO:0000313" key="7">
    <source>
        <dbReference type="Proteomes" id="UP000419144"/>
    </source>
</evidence>
<proteinExistence type="predicted"/>
<dbReference type="VEuPathDB" id="TriTrypDB:LtaPh_3109500"/>
<dbReference type="PANTHER" id="PTHR42262">
    <property type="entry name" value="PDZ DOMAIN-CONTAINING PROTEIN-RELATED"/>
    <property type="match status" value="1"/>
</dbReference>
<protein>
    <submittedName>
        <fullName evidence="6">Uncharacterized protein</fullName>
    </submittedName>
</protein>
<feature type="region of interest" description="Disordered" evidence="1">
    <location>
        <begin position="668"/>
        <end position="997"/>
    </location>
</feature>
<dbReference type="InterPro" id="IPR056661">
    <property type="entry name" value="DUF7759"/>
</dbReference>
<dbReference type="Pfam" id="PF24953">
    <property type="entry name" value="DUF7762"/>
    <property type="match status" value="1"/>
</dbReference>
<feature type="domain" description="DUF7759" evidence="2">
    <location>
        <begin position="1011"/>
        <end position="1120"/>
    </location>
</feature>
<feature type="compositionally biased region" description="Basic and acidic residues" evidence="1">
    <location>
        <begin position="713"/>
        <end position="728"/>
    </location>
</feature>
<feature type="domain" description="DUF7761" evidence="4">
    <location>
        <begin position="325"/>
        <end position="435"/>
    </location>
</feature>
<evidence type="ECO:0000259" key="4">
    <source>
        <dbReference type="Pfam" id="PF24952"/>
    </source>
</evidence>
<sequence length="1124" mass="122047">MYRDRKALKMLHEEAPDSAAHAPVFAPASSTNAVPTTPHPNIYAETIRMKEQYTAPFMLYDSQARRIVANPQYDRALVTELHRVQSILLTKLRTPMQMQLSYTPKELLYELEAALYHVCASVAVQDDSSSLRYLLNDSEADAFIPQLESFLAHHNAPAKAVAALAHCLSEGSSHDLLTSFLRMLEKRVHQELDPSVHRKRTENERCALIATKNNLEDIAQLVRDAQTAYLSIETASQAQRRQPQSDPTEVDMPRSRAGNAVPARIVEEAFYKVLRWVVAVDADRRALRAAATSAAAMTEAKSSPAPAQISETDATSSATALKPFARVIEYDPYTGHLTLERADTAQRWGLLLNDKGLLVGVENDLRHSSEAGQRLYDAVQQQSGQAGGLAIFEVSRRRIRSAHLSSEEVAASCQNIMQRLRSSLTQPVKTLSLTIERRTQTDLTVPREVLFEVSYQGGEGGVGQRCLLMMERASTSISWGLKLQYVKGSGAVLSDFAPSMQLSNDAKNLLFDMRGRLRVVKVNNQDMAKLSVGEMKSLISGSLLLTLHLQVTDVKGDVPPEAEAPPPPHVEQCLSTKDVGSALETPAVDAAFSQEQEEVATLAEAEAAADDPAESTKMVDSLQGAIDDLAASIADQFLKQQSPNEELEAKTSAKGDEAAVEVADGEAFEPLEDLHGARHTTTLGSPGDADEDSGDRVAEKDANFEQLSQPQHWEGDDAIKDAAAHFADEEVTDAALMEGFENAADGEDLPEVEETPEWVADGKEKASEKGIDAEASAIEQEVKEGIEAGEDEAEARPSKKMRGRKKTSAKVEKTRGKKGEQTTRSGARKTRGGKSVMDGDQEAEENEDAHAREAAEEDGEPLERFRGKDAAEVRRGNCADMEEEVEALPFKAATGNETLEGVEEMERRGARSKALGTATATSEKGGREAGAEENSAAIAPDDLVTGATSAPADVPLVDLPPTTAEVSMKHGREISKKQRKASEKAEPTETALGAAKGVDDGPRISLAQLLDADPLTFENAVRLEKFDGSTLKLERSSTDRPWNIKVAFSGDDILMTKLPPFTPKQLTHPFLRSLGAGPQGEVKWVVDGLNGQDLSVMTKSSKTKALDAIKGSTKLSFVLRALRR</sequence>
<feature type="domain" description="DUF7762" evidence="5">
    <location>
        <begin position="446"/>
        <end position="552"/>
    </location>
</feature>
<dbReference type="PANTHER" id="PTHR42262:SF1">
    <property type="match status" value="1"/>
</dbReference>
<feature type="compositionally biased region" description="Polar residues" evidence="1">
    <location>
        <begin position="234"/>
        <end position="247"/>
    </location>
</feature>
<feature type="compositionally biased region" description="Basic and acidic residues" evidence="1">
    <location>
        <begin position="967"/>
        <end position="987"/>
    </location>
</feature>
<feature type="compositionally biased region" description="Basic and acidic residues" evidence="1">
    <location>
        <begin position="861"/>
        <end position="877"/>
    </location>
</feature>
<feature type="compositionally biased region" description="Basic and acidic residues" evidence="1">
    <location>
        <begin position="694"/>
        <end position="703"/>
    </location>
</feature>
<keyword evidence="7" id="KW-1185">Reference proteome</keyword>
<name>A0A640KP26_LEITA</name>
<accession>A0A640KP26</accession>
<dbReference type="Pfam" id="PF24949">
    <property type="entry name" value="DUF7760"/>
    <property type="match status" value="1"/>
</dbReference>
<dbReference type="OrthoDB" id="273559at2759"/>
<feature type="compositionally biased region" description="Basic and acidic residues" evidence="1">
    <location>
        <begin position="809"/>
        <end position="821"/>
    </location>
</feature>